<proteinExistence type="inferred from homology"/>
<evidence type="ECO:0000256" key="2">
    <source>
        <dbReference type="ARBA" id="ARBA00023002"/>
    </source>
</evidence>
<keyword evidence="5" id="KW-1185">Reference proteome</keyword>
<dbReference type="GO" id="GO:0005789">
    <property type="term" value="C:endoplasmic reticulum membrane"/>
    <property type="evidence" value="ECO:0007669"/>
    <property type="project" value="UniProtKB-SubCell"/>
</dbReference>
<dbReference type="CDD" id="cd05356">
    <property type="entry name" value="17beta-HSD1_like_SDR_c"/>
    <property type="match status" value="1"/>
</dbReference>
<comment type="function">
    <text evidence="3">Component of the microsomal membrane bound fatty acid elongation system, which produces the 26-carbon very long-chain fatty acids (VLCFA) from palmitate. Catalyzes the reduction of the 3-ketoacyl-CoA intermediate that is formed in each cycle of fatty acid elongation. VLCFAs serve as precursors for ceramide and sphingolipids.</text>
</comment>
<dbReference type="Proteomes" id="UP001385951">
    <property type="component" value="Unassembled WGS sequence"/>
</dbReference>
<feature type="binding site" evidence="3">
    <location>
        <position position="207"/>
    </location>
    <ligand>
        <name>substrate</name>
    </ligand>
</feature>
<dbReference type="PIRSF" id="PIRSF000126">
    <property type="entry name" value="11-beta-HSD1"/>
    <property type="match status" value="1"/>
</dbReference>
<dbReference type="Gene3D" id="3.40.50.720">
    <property type="entry name" value="NAD(P)-binding Rossmann-like Domain"/>
    <property type="match status" value="1"/>
</dbReference>
<evidence type="ECO:0000313" key="5">
    <source>
        <dbReference type="Proteomes" id="UP001385951"/>
    </source>
</evidence>
<keyword evidence="3" id="KW-0444">Lipid biosynthesis</keyword>
<keyword evidence="3" id="KW-0472">Membrane</keyword>
<dbReference type="GO" id="GO:0045703">
    <property type="term" value="F:ketoreductase activity"/>
    <property type="evidence" value="ECO:0007669"/>
    <property type="project" value="UniProtKB-UniRule"/>
</dbReference>
<comment type="catalytic activity">
    <reaction evidence="3">
        <text>a very-long-chain (3R)-3-hydroxyacyl-CoA + NADP(+) = a very-long-chain 3-oxoacyl-CoA + NADPH + H(+)</text>
        <dbReference type="Rhea" id="RHEA:48680"/>
        <dbReference type="ChEBI" id="CHEBI:15378"/>
        <dbReference type="ChEBI" id="CHEBI:57783"/>
        <dbReference type="ChEBI" id="CHEBI:58349"/>
        <dbReference type="ChEBI" id="CHEBI:85440"/>
        <dbReference type="ChEBI" id="CHEBI:90725"/>
        <dbReference type="EC" id="1.1.1.330"/>
    </reaction>
</comment>
<comment type="subcellular location">
    <subcellularLocation>
        <location evidence="3">Endoplasmic reticulum membrane</location>
        <topology evidence="3">Single-pass membrane protein</topology>
    </subcellularLocation>
</comment>
<comment type="similarity">
    <text evidence="3">Belongs to the short-chain dehydrogenases/reductases (SDR) family.</text>
</comment>
<dbReference type="PRINTS" id="PR00081">
    <property type="entry name" value="GDHRDH"/>
</dbReference>
<keyword evidence="2 3" id="KW-0560">Oxidoreductase</keyword>
<keyword evidence="3" id="KW-0276">Fatty acid metabolism</keyword>
<keyword evidence="3" id="KW-0256">Endoplasmic reticulum</keyword>
<keyword evidence="3" id="KW-0443">Lipid metabolism</keyword>
<dbReference type="PANTHER" id="PTHR43086">
    <property type="entry name" value="VERY-LONG-CHAIN 3-OXOOACYL-COA REDUCTASE"/>
    <property type="match status" value="1"/>
</dbReference>
<evidence type="ECO:0000256" key="3">
    <source>
        <dbReference type="HAMAP-Rule" id="MF_03107"/>
    </source>
</evidence>
<dbReference type="Pfam" id="PF00106">
    <property type="entry name" value="adh_short"/>
    <property type="match status" value="1"/>
</dbReference>
<dbReference type="InterPro" id="IPR002347">
    <property type="entry name" value="SDR_fam"/>
</dbReference>
<dbReference type="EC" id="1.1.1.330" evidence="3"/>
<name>A0AAW0GB11_9APHY</name>
<keyword evidence="3" id="KW-0275">Fatty acid biosynthesis</keyword>
<accession>A0AAW0GB11</accession>
<dbReference type="AlphaFoldDB" id="A0AAW0GB11"/>
<dbReference type="InterPro" id="IPR027533">
    <property type="entry name" value="3_ketoreductase_fungal"/>
</dbReference>
<gene>
    <name evidence="4" type="ORF">QCA50_009610</name>
</gene>
<evidence type="ECO:0000313" key="4">
    <source>
        <dbReference type="EMBL" id="KAK7687108.1"/>
    </source>
</evidence>
<dbReference type="EMBL" id="JASBNA010000014">
    <property type="protein sequence ID" value="KAK7687108.1"/>
    <property type="molecule type" value="Genomic_DNA"/>
</dbReference>
<keyword evidence="1 3" id="KW-0521">NADP</keyword>
<reference evidence="4 5" key="1">
    <citation type="submission" date="2022-09" db="EMBL/GenBank/DDBJ databases">
        <authorList>
            <person name="Palmer J.M."/>
        </authorList>
    </citation>
    <scope>NUCLEOTIDE SEQUENCE [LARGE SCALE GENOMIC DNA]</scope>
    <source>
        <strain evidence="4 5">DSM 7382</strain>
    </source>
</reference>
<dbReference type="HAMAP" id="MF_03107">
    <property type="entry name" value="3_ketoreductase"/>
    <property type="match status" value="1"/>
</dbReference>
<dbReference type="PANTHER" id="PTHR43086:SF2">
    <property type="entry name" value="HYDROXYSTEROID DEHYDROGENASE-LIKE PROTEIN 1"/>
    <property type="match status" value="1"/>
</dbReference>
<dbReference type="SUPFAM" id="SSF51735">
    <property type="entry name" value="NAD(P)-binding Rossmann-fold domains"/>
    <property type="match status" value="1"/>
</dbReference>
<dbReference type="GO" id="GO:0141040">
    <property type="term" value="F:very-long-chain 3-oxoacyl-CoA reductase activity"/>
    <property type="evidence" value="ECO:0007669"/>
    <property type="project" value="UniProtKB-EC"/>
</dbReference>
<sequence length="345" mass="37694">MSALLSYLPFKVSSSHVFVTEQPYLAVLLLALGSLSLAKFLVKTLGVLAQTFILPGKNLKKYGAGKGTWAVVTGASEGIGREFALQLAAKGFNVLVAARNATSLKELTTEIESTSKVQTKALAIDFSKLNDPVQWARFQSEVENLDIGVLINNVGRSHSYPINFVETPDEEIDNILQININATVKVTKAIVPGMVQRKRGLVIGSGSFSGISVVSPMLATYAGTKSFLSSFLAALAEEVKGKGVDVETLNTYFVVSNMSKIRKSSMMIPTPKAYVRSVLSKVGQPCGALYTGRMHVVTPYWSHALLDYLMNLIGWKQVFASYTHGLHKSIQKRYLKKQERLAKQQ</sequence>
<dbReference type="GO" id="GO:0030497">
    <property type="term" value="P:fatty acid elongation"/>
    <property type="evidence" value="ECO:0007669"/>
    <property type="project" value="UniProtKB-UniRule"/>
</dbReference>
<organism evidence="4 5">
    <name type="scientific">Cerrena zonata</name>
    <dbReference type="NCBI Taxonomy" id="2478898"/>
    <lineage>
        <taxon>Eukaryota</taxon>
        <taxon>Fungi</taxon>
        <taxon>Dikarya</taxon>
        <taxon>Basidiomycota</taxon>
        <taxon>Agaricomycotina</taxon>
        <taxon>Agaricomycetes</taxon>
        <taxon>Polyporales</taxon>
        <taxon>Cerrenaceae</taxon>
        <taxon>Cerrena</taxon>
    </lineage>
</organism>
<protein>
    <recommendedName>
        <fullName evidence="3">Very-long-chain 3-oxoacyl-CoA reductase</fullName>
        <ecNumber evidence="3">1.1.1.330</ecNumber>
    </recommendedName>
    <alternativeName>
        <fullName evidence="3">3-ketoacyl-CoA reductase</fullName>
        <shortName evidence="3">3-ketoreductase</shortName>
        <shortName evidence="3">KAR</shortName>
    </alternativeName>
    <alternativeName>
        <fullName evidence="3">Microsomal beta-keto-reductase</fullName>
    </alternativeName>
</protein>
<comment type="caution">
    <text evidence="4">The sequence shown here is derived from an EMBL/GenBank/DDBJ whole genome shotgun (WGS) entry which is preliminary data.</text>
</comment>
<keyword evidence="3" id="KW-0812">Transmembrane</keyword>
<evidence type="ECO:0000256" key="1">
    <source>
        <dbReference type="ARBA" id="ARBA00022857"/>
    </source>
</evidence>
<dbReference type="InterPro" id="IPR036291">
    <property type="entry name" value="NAD(P)-bd_dom_sf"/>
</dbReference>
<keyword evidence="3" id="KW-1133">Transmembrane helix</keyword>
<feature type="active site" description="Proton acceptor" evidence="3">
    <location>
        <position position="221"/>
    </location>
</feature>